<dbReference type="SUPFAM" id="SSF54631">
    <property type="entry name" value="CBS-domain pair"/>
    <property type="match status" value="1"/>
</dbReference>
<evidence type="ECO:0000313" key="4">
    <source>
        <dbReference type="EMBL" id="MFD1526127.1"/>
    </source>
</evidence>
<organism evidence="4 5">
    <name type="scientific">Halolamina salina</name>
    <dbReference type="NCBI Taxonomy" id="1220023"/>
    <lineage>
        <taxon>Archaea</taxon>
        <taxon>Methanobacteriati</taxon>
        <taxon>Methanobacteriota</taxon>
        <taxon>Stenosarchaea group</taxon>
        <taxon>Halobacteria</taxon>
        <taxon>Halobacteriales</taxon>
        <taxon>Haloferacaceae</taxon>
    </lineage>
</organism>
<dbReference type="Proteomes" id="UP001597111">
    <property type="component" value="Unassembled WGS sequence"/>
</dbReference>
<feature type="domain" description="CBS" evidence="3">
    <location>
        <begin position="101"/>
        <end position="158"/>
    </location>
</feature>
<sequence length="165" mass="17617">MNAADVMTADVETVAPDDEVGEVLARLADVNFSGFPVVDEGRLVGVVTEGDLVDLFEVEDRVLWIPIGIPPIVDTLTYAFDLPGDDVDIAAHADDPISSVMTEDPVTVDADASLDALLDLLANPERDINRLPVLDGDELVGIITRQDLLRGLRRERDAAGVAGAE</sequence>
<gene>
    <name evidence="4" type="ORF">ACFR9S_07395</name>
</gene>
<comment type="caution">
    <text evidence="4">The sequence shown here is derived from an EMBL/GenBank/DDBJ whole genome shotgun (WGS) entry which is preliminary data.</text>
</comment>
<dbReference type="Gene3D" id="3.10.580.10">
    <property type="entry name" value="CBS-domain"/>
    <property type="match status" value="1"/>
</dbReference>
<evidence type="ECO:0000256" key="2">
    <source>
        <dbReference type="PROSITE-ProRule" id="PRU00703"/>
    </source>
</evidence>
<evidence type="ECO:0000259" key="3">
    <source>
        <dbReference type="PROSITE" id="PS51371"/>
    </source>
</evidence>
<keyword evidence="1 2" id="KW-0129">CBS domain</keyword>
<dbReference type="EMBL" id="JBHUDH010000067">
    <property type="protein sequence ID" value="MFD1526127.1"/>
    <property type="molecule type" value="Genomic_DNA"/>
</dbReference>
<name>A0ABD6B5C7_9EURY</name>
<proteinExistence type="predicted"/>
<dbReference type="SMART" id="SM00116">
    <property type="entry name" value="CBS"/>
    <property type="match status" value="2"/>
</dbReference>
<protein>
    <submittedName>
        <fullName evidence="4">HPP family protein</fullName>
    </submittedName>
</protein>
<dbReference type="RefSeq" id="WP_379730679.1">
    <property type="nucleotide sequence ID" value="NZ_JBHSWZ010000015.1"/>
</dbReference>
<dbReference type="PROSITE" id="PS51371">
    <property type="entry name" value="CBS"/>
    <property type="match status" value="2"/>
</dbReference>
<evidence type="ECO:0000256" key="1">
    <source>
        <dbReference type="ARBA" id="ARBA00023122"/>
    </source>
</evidence>
<dbReference type="InterPro" id="IPR046342">
    <property type="entry name" value="CBS_dom_sf"/>
</dbReference>
<dbReference type="PANTHER" id="PTHR43080:SF2">
    <property type="entry name" value="CBS DOMAIN-CONTAINING PROTEIN"/>
    <property type="match status" value="1"/>
</dbReference>
<evidence type="ECO:0000313" key="5">
    <source>
        <dbReference type="Proteomes" id="UP001597111"/>
    </source>
</evidence>
<dbReference type="AlphaFoldDB" id="A0ABD6B5C7"/>
<dbReference type="InterPro" id="IPR000644">
    <property type="entry name" value="CBS_dom"/>
</dbReference>
<dbReference type="InterPro" id="IPR051257">
    <property type="entry name" value="Diverse_CBS-Domain"/>
</dbReference>
<feature type="domain" description="CBS" evidence="3">
    <location>
        <begin position="7"/>
        <end position="63"/>
    </location>
</feature>
<dbReference type="Pfam" id="PF00571">
    <property type="entry name" value="CBS"/>
    <property type="match status" value="2"/>
</dbReference>
<accession>A0ABD6B5C7</accession>
<keyword evidence="5" id="KW-1185">Reference proteome</keyword>
<dbReference type="PANTHER" id="PTHR43080">
    <property type="entry name" value="CBS DOMAIN-CONTAINING PROTEIN CBSX3, MITOCHONDRIAL"/>
    <property type="match status" value="1"/>
</dbReference>
<reference evidence="4 5" key="1">
    <citation type="journal article" date="2019" name="Int. J. Syst. Evol. Microbiol.">
        <title>The Global Catalogue of Microorganisms (GCM) 10K type strain sequencing project: providing services to taxonomists for standard genome sequencing and annotation.</title>
        <authorList>
            <consortium name="The Broad Institute Genomics Platform"/>
            <consortium name="The Broad Institute Genome Sequencing Center for Infectious Disease"/>
            <person name="Wu L."/>
            <person name="Ma J."/>
        </authorList>
    </citation>
    <scope>NUCLEOTIDE SEQUENCE [LARGE SCALE GENOMIC DNA]</scope>
    <source>
        <strain evidence="4 5">CGMCC 1.12285</strain>
    </source>
</reference>